<comment type="caution">
    <text evidence="7">The sequence shown here is derived from an EMBL/GenBank/DDBJ whole genome shotgun (WGS) entry which is preliminary data.</text>
</comment>
<keyword evidence="4" id="KW-0732">Signal</keyword>
<name>A0A0S8GMK4_UNCW3</name>
<dbReference type="CDD" id="cd00995">
    <property type="entry name" value="PBP2_NikA_DppA_OppA_like"/>
    <property type="match status" value="1"/>
</dbReference>
<evidence type="ECO:0000313" key="7">
    <source>
        <dbReference type="EMBL" id="KPK73604.1"/>
    </source>
</evidence>
<evidence type="ECO:0000256" key="4">
    <source>
        <dbReference type="ARBA" id="ARBA00022729"/>
    </source>
</evidence>
<keyword evidence="3" id="KW-0813">Transport</keyword>
<keyword evidence="5" id="KW-0807">Transducer</keyword>
<dbReference type="InterPro" id="IPR000914">
    <property type="entry name" value="SBP_5_dom"/>
</dbReference>
<reference evidence="7 8" key="1">
    <citation type="journal article" date="2015" name="Microbiome">
        <title>Genomic resolution of linkages in carbon, nitrogen, and sulfur cycling among widespread estuary sediment bacteria.</title>
        <authorList>
            <person name="Baker B.J."/>
            <person name="Lazar C.S."/>
            <person name="Teske A.P."/>
            <person name="Dick G.J."/>
        </authorList>
    </citation>
    <scope>NUCLEOTIDE SEQUENCE [LARGE SCALE GENOMIC DNA]</scope>
    <source>
        <strain evidence="7">SM23_60</strain>
    </source>
</reference>
<feature type="domain" description="Methyl-accepting transducer" evidence="6">
    <location>
        <begin position="16"/>
        <end position="256"/>
    </location>
</feature>
<dbReference type="Gene3D" id="3.10.105.10">
    <property type="entry name" value="Dipeptide-binding Protein, Domain 3"/>
    <property type="match status" value="1"/>
</dbReference>
<evidence type="ECO:0000259" key="6">
    <source>
        <dbReference type="PROSITE" id="PS50111"/>
    </source>
</evidence>
<evidence type="ECO:0000256" key="3">
    <source>
        <dbReference type="ARBA" id="ARBA00022448"/>
    </source>
</evidence>
<dbReference type="PANTHER" id="PTHR30290">
    <property type="entry name" value="PERIPLASMIC BINDING COMPONENT OF ABC TRANSPORTER"/>
    <property type="match status" value="1"/>
</dbReference>
<dbReference type="GO" id="GO:1904680">
    <property type="term" value="F:peptide transmembrane transporter activity"/>
    <property type="evidence" value="ECO:0007669"/>
    <property type="project" value="TreeGrafter"/>
</dbReference>
<comment type="similarity">
    <text evidence="2">Belongs to the bacterial solute-binding protein 5 family.</text>
</comment>
<protein>
    <recommendedName>
        <fullName evidence="6">Methyl-accepting transducer domain-containing protein</fullName>
    </recommendedName>
</protein>
<dbReference type="Proteomes" id="UP000051096">
    <property type="component" value="Unassembled WGS sequence"/>
</dbReference>
<dbReference type="PANTHER" id="PTHR30290:SF10">
    <property type="entry name" value="PERIPLASMIC OLIGOPEPTIDE-BINDING PROTEIN-RELATED"/>
    <property type="match status" value="1"/>
</dbReference>
<dbReference type="SUPFAM" id="SSF58104">
    <property type="entry name" value="Methyl-accepting chemotaxis protein (MCP) signaling domain"/>
    <property type="match status" value="2"/>
</dbReference>
<dbReference type="GO" id="GO:0016020">
    <property type="term" value="C:membrane"/>
    <property type="evidence" value="ECO:0007669"/>
    <property type="project" value="InterPro"/>
</dbReference>
<sequence length="1048" mass="118550">MGQSVKDAILHRVGQPLQNYNASLAALQNIGRDIENTLENDTDLLTAVNKKFDALARAVDSEHSDTSFFSQEIKKTKEHIEKSIKEVSASLTISDRLGKGLHRIAQSFDRIHTDGVQLSETVANINMLADSIEVASRNAGITAFHAGTQGRGFEVIAKEMTKLVRRAQEPIRIIPDVAEDVMQGMGELGRALLTISNFIKGLSDIDRRFTEITDNLLTLIPNVELGITAVSESIESQKMQHRLLREESLKASRWLDDIQNVARTPAIMEILLETLYRRVSNLRENIFAVDDEGNFKNMYNALMIALIDAYRRLDRTEREFKGRETIRMDVESSEESILQLGASSNQLFQIVKKIGDETKTWLQTNSLTGQVLGEGVSFYEGIAGHLGSLNKQLIQLRQNVENIELPLRNLEKITGRAKVLGLYAGIESARGGGYAGSLTVVTHEIKELSEQTAIFVDRLRKLKVDMFENFTRLSAHLMRSMGDVEQGLASLQVAIEITTENEEILERLNTYSRQMIDSTETMTQHCDELTEYFRQLAKDYERIDHNYNQYEHTVKTSAQTSKEIIRIINQYSKDVSVLSKKPSSAVFRQSVEPIELDPANTTDAHSHGVVEQIFTGLVTFDSSNHLIPGIAESFSVSQDGLHWDFVIKKNARFHNGDAVTTQDVIASIRRVKNSVNANFIDYVDDVDALDDHRVRFTLAFPYLPFLANLACGVCDITPQHFSPEHAIGAGPYRLVDWDKNSEIVLEAFDDFCDGRPAIDRITIKIVADSREAVEHYKRGKIDLMQLTPDTIKEIDHDQVVTGPGLATQYVGINVALDTPFKDRRVRQAVNYIIDKVDYVRVAMGGQAVPAYGIFPPGMEVFNKDLSGYRYNPERARTLMAEAGYQHGLDRTFSLDIRDSEVSIARAQYIQRCFERLGITLELQPMSWKDFLEKGYRGESLLSMKGWVSDNGDPDNFLYPLFHSKSCGRAGNTSFYRRNDVDNLIERARAERNSRRRNHMYQHIEERIVDDAPWISLCHGLDSYAVARNIHGFKIDPFGIVRFRYLWST</sequence>
<evidence type="ECO:0000256" key="1">
    <source>
        <dbReference type="ARBA" id="ARBA00004196"/>
    </source>
</evidence>
<dbReference type="Gene3D" id="1.10.287.950">
    <property type="entry name" value="Methyl-accepting chemotaxis protein"/>
    <property type="match status" value="2"/>
</dbReference>
<proteinExistence type="inferred from homology"/>
<comment type="subcellular location">
    <subcellularLocation>
        <location evidence="1">Cell envelope</location>
    </subcellularLocation>
</comment>
<dbReference type="Gene3D" id="3.90.76.10">
    <property type="entry name" value="Dipeptide-binding Protein, Domain 1"/>
    <property type="match status" value="1"/>
</dbReference>
<dbReference type="SUPFAM" id="SSF53850">
    <property type="entry name" value="Periplasmic binding protein-like II"/>
    <property type="match status" value="1"/>
</dbReference>
<dbReference type="Gene3D" id="3.40.190.10">
    <property type="entry name" value="Periplasmic binding protein-like II"/>
    <property type="match status" value="1"/>
</dbReference>
<dbReference type="GO" id="GO:0007165">
    <property type="term" value="P:signal transduction"/>
    <property type="evidence" value="ECO:0007669"/>
    <property type="project" value="UniProtKB-KW"/>
</dbReference>
<dbReference type="Pfam" id="PF00015">
    <property type="entry name" value="MCPsignal"/>
    <property type="match status" value="1"/>
</dbReference>
<accession>A0A0S8GMK4</accession>
<dbReference type="GO" id="GO:0015833">
    <property type="term" value="P:peptide transport"/>
    <property type="evidence" value="ECO:0007669"/>
    <property type="project" value="TreeGrafter"/>
</dbReference>
<dbReference type="InterPro" id="IPR039424">
    <property type="entry name" value="SBP_5"/>
</dbReference>
<gene>
    <name evidence="7" type="ORF">AMJ87_01325</name>
</gene>
<organism evidence="7 8">
    <name type="scientific">candidate division WOR_3 bacterium SM23_60</name>
    <dbReference type="NCBI Taxonomy" id="1703780"/>
    <lineage>
        <taxon>Bacteria</taxon>
        <taxon>Bacteria division WOR-3</taxon>
    </lineage>
</organism>
<dbReference type="Pfam" id="PF00496">
    <property type="entry name" value="SBP_bac_5"/>
    <property type="match status" value="1"/>
</dbReference>
<evidence type="ECO:0000256" key="2">
    <source>
        <dbReference type="ARBA" id="ARBA00005695"/>
    </source>
</evidence>
<dbReference type="InterPro" id="IPR004089">
    <property type="entry name" value="MCPsignal_dom"/>
</dbReference>
<feature type="domain" description="Methyl-accepting transducer" evidence="6">
    <location>
        <begin position="330"/>
        <end position="544"/>
    </location>
</feature>
<dbReference type="EMBL" id="LJUO01000006">
    <property type="protein sequence ID" value="KPK73604.1"/>
    <property type="molecule type" value="Genomic_DNA"/>
</dbReference>
<evidence type="ECO:0000256" key="5">
    <source>
        <dbReference type="PROSITE-ProRule" id="PRU00284"/>
    </source>
</evidence>
<evidence type="ECO:0000313" key="8">
    <source>
        <dbReference type="Proteomes" id="UP000051096"/>
    </source>
</evidence>
<dbReference type="AlphaFoldDB" id="A0A0S8GMK4"/>
<dbReference type="PROSITE" id="PS50111">
    <property type="entry name" value="CHEMOTAXIS_TRANSDUC_2"/>
    <property type="match status" value="2"/>
</dbReference>
<dbReference type="GO" id="GO:0030313">
    <property type="term" value="C:cell envelope"/>
    <property type="evidence" value="ECO:0007669"/>
    <property type="project" value="UniProtKB-SubCell"/>
</dbReference>